<comment type="caution">
    <text evidence="9">The sequence shown here is derived from an EMBL/GenBank/DDBJ whole genome shotgun (WGS) entry which is preliminary data.</text>
</comment>
<evidence type="ECO:0000259" key="7">
    <source>
        <dbReference type="Pfam" id="PF20511"/>
    </source>
</evidence>
<evidence type="ECO:0000256" key="3">
    <source>
        <dbReference type="ARBA" id="ARBA00029741"/>
    </source>
</evidence>
<evidence type="ECO:0000256" key="4">
    <source>
        <dbReference type="ARBA" id="ARBA00030762"/>
    </source>
</evidence>
<keyword evidence="1 5" id="KW-0479">Metal-binding</keyword>
<evidence type="ECO:0000256" key="2">
    <source>
        <dbReference type="ARBA" id="ARBA00022833"/>
    </source>
</evidence>
<evidence type="ECO:0000256" key="6">
    <source>
        <dbReference type="PIRSR" id="PIRSR036894-2"/>
    </source>
</evidence>
<dbReference type="RefSeq" id="WP_235904709.1">
    <property type="nucleotide sequence ID" value="NZ_BKCG01000006.1"/>
</dbReference>
<dbReference type="PIRSF" id="PIRSF036894">
    <property type="entry name" value="PMI_Firm_short"/>
    <property type="match status" value="1"/>
</dbReference>
<keyword evidence="10" id="KW-1185">Reference proteome</keyword>
<dbReference type="Gene3D" id="2.60.120.10">
    <property type="entry name" value="Jelly Rolls"/>
    <property type="match status" value="2"/>
</dbReference>
<proteinExistence type="predicted"/>
<dbReference type="GO" id="GO:0008270">
    <property type="term" value="F:zinc ion binding"/>
    <property type="evidence" value="ECO:0007669"/>
    <property type="project" value="InterPro"/>
</dbReference>
<dbReference type="PANTHER" id="PTHR42742">
    <property type="entry name" value="TRANSCRIPTIONAL REPRESSOR MPRA"/>
    <property type="match status" value="1"/>
</dbReference>
<keyword evidence="2 5" id="KW-0862">Zinc</keyword>
<dbReference type="InterPro" id="IPR014710">
    <property type="entry name" value="RmlC-like_jellyroll"/>
</dbReference>
<dbReference type="SUPFAM" id="SSF51182">
    <property type="entry name" value="RmlC-like cupins"/>
    <property type="match status" value="1"/>
</dbReference>
<evidence type="ECO:0000313" key="9">
    <source>
        <dbReference type="EMBL" id="GER60290.1"/>
    </source>
</evidence>
<feature type="binding site" evidence="5">
    <location>
        <position position="122"/>
    </location>
    <ligand>
        <name>Zn(2+)</name>
        <dbReference type="ChEBI" id="CHEBI:29105"/>
    </ligand>
</feature>
<protein>
    <recommendedName>
        <fullName evidence="3">Phosphohexomutase</fullName>
    </recommendedName>
    <alternativeName>
        <fullName evidence="4">Phosphomannose isomerase</fullName>
    </alternativeName>
</protein>
<reference evidence="9 10" key="1">
    <citation type="submission" date="2019-08" db="EMBL/GenBank/DDBJ databases">
        <title>Draft genome sequence of Ulvibacter marinus type strain NBRC 109484.</title>
        <authorList>
            <person name="Kawano K."/>
            <person name="Ushijima N."/>
            <person name="Kihara M."/>
            <person name="Itoh H."/>
        </authorList>
    </citation>
    <scope>NUCLEOTIDE SEQUENCE [LARGE SCALE GENOMIC DNA]</scope>
    <source>
        <strain evidence="9 10">NBRC 109484</strain>
    </source>
</reference>
<keyword evidence="9" id="KW-0413">Isomerase</keyword>
<dbReference type="InterPro" id="IPR011051">
    <property type="entry name" value="RmlC_Cupin_sf"/>
</dbReference>
<feature type="active site" evidence="6">
    <location>
        <position position="200"/>
    </location>
</feature>
<dbReference type="GO" id="GO:0005975">
    <property type="term" value="P:carbohydrate metabolic process"/>
    <property type="evidence" value="ECO:0007669"/>
    <property type="project" value="InterPro"/>
</dbReference>
<evidence type="ECO:0000259" key="8">
    <source>
        <dbReference type="Pfam" id="PF21621"/>
    </source>
</evidence>
<dbReference type="Pfam" id="PF20511">
    <property type="entry name" value="PMI_typeI_cat"/>
    <property type="match status" value="1"/>
</dbReference>
<name>A0A5J4J345_9FLAO</name>
<dbReference type="Proteomes" id="UP000326509">
    <property type="component" value="Unassembled WGS sequence"/>
</dbReference>
<feature type="binding site" evidence="5">
    <location>
        <position position="105"/>
    </location>
    <ligand>
        <name>Zn(2+)</name>
        <dbReference type="ChEBI" id="CHEBI:29105"/>
    </ligand>
</feature>
<dbReference type="InterPro" id="IPR051804">
    <property type="entry name" value="Carb_Metab_Reg_Kinase/Isom"/>
</dbReference>
<sequence length="324" mass="36303">MKKIPLYPLKFRPILLEKVWGGSKLKNQFNKEAKGLIGESWELSGVNENVSITANGPLEGQSLNQLISTYKGDLLGERVYKVFGNEFPLLFKFIDAAQDLSVQLHPDDKLAKERHNTFGKTEMWYIMEAENNARLILGLKENTTEEIYEAAIKSNKITDILAEKSVQKGDSYFIAPGTTHAIGAGIVLAEIQQTSDITYRIYDWDRPDLDGKMRQLHTNEAKEAINFQVNVASLTSEPLLNKPVLLKKSDYFETNKLVLDSVIHRDLKAKDSFVVYMCVEGDASIKAGGISERIKTGETLLIPHRIASIEIATNSATLLEVYIP</sequence>
<dbReference type="EMBL" id="BKCG01000006">
    <property type="protein sequence ID" value="GER60290.1"/>
    <property type="molecule type" value="Genomic_DNA"/>
</dbReference>
<evidence type="ECO:0000256" key="5">
    <source>
        <dbReference type="PIRSR" id="PIRSR036894-1"/>
    </source>
</evidence>
<dbReference type="InterPro" id="IPR046457">
    <property type="entry name" value="PMI_typeI_cat"/>
</dbReference>
<dbReference type="Pfam" id="PF21621">
    <property type="entry name" value="MPI_cupin_dom"/>
    <property type="match status" value="1"/>
</dbReference>
<gene>
    <name evidence="9" type="ORF">ULMA_23980</name>
</gene>
<accession>A0A5J4J345</accession>
<evidence type="ECO:0000256" key="1">
    <source>
        <dbReference type="ARBA" id="ARBA00022723"/>
    </source>
</evidence>
<evidence type="ECO:0000313" key="10">
    <source>
        <dbReference type="Proteomes" id="UP000326509"/>
    </source>
</evidence>
<organism evidence="9 10">
    <name type="scientific">Patiriisocius marinus</name>
    <dbReference type="NCBI Taxonomy" id="1397112"/>
    <lineage>
        <taxon>Bacteria</taxon>
        <taxon>Pseudomonadati</taxon>
        <taxon>Bacteroidota</taxon>
        <taxon>Flavobacteriia</taxon>
        <taxon>Flavobacteriales</taxon>
        <taxon>Flavobacteriaceae</taxon>
        <taxon>Patiriisocius</taxon>
    </lineage>
</organism>
<dbReference type="PANTHER" id="PTHR42742:SF3">
    <property type="entry name" value="FRUCTOKINASE"/>
    <property type="match status" value="1"/>
</dbReference>
<dbReference type="InterPro" id="IPR049071">
    <property type="entry name" value="MPI_cupin_dom"/>
</dbReference>
<dbReference type="CDD" id="cd07010">
    <property type="entry name" value="cupin_PMI_type_I_N_bac"/>
    <property type="match status" value="1"/>
</dbReference>
<feature type="binding site" evidence="5">
    <location>
        <position position="180"/>
    </location>
    <ligand>
        <name>Zn(2+)</name>
        <dbReference type="ChEBI" id="CHEBI:29105"/>
    </ligand>
</feature>
<feature type="domain" description="Mannose-6-phosphate isomerase cupin" evidence="8">
    <location>
        <begin position="248"/>
        <end position="313"/>
    </location>
</feature>
<feature type="domain" description="Phosphomannose isomerase type I catalytic" evidence="7">
    <location>
        <begin position="14"/>
        <end position="117"/>
    </location>
</feature>
<comment type="cofactor">
    <cofactor evidence="5">
        <name>Zn(2+)</name>
        <dbReference type="ChEBI" id="CHEBI:29105"/>
    </cofactor>
    <text evidence="5">Binds 1 zinc ion per subunit.</text>
</comment>
<dbReference type="GO" id="GO:0004476">
    <property type="term" value="F:mannose-6-phosphate isomerase activity"/>
    <property type="evidence" value="ECO:0007669"/>
    <property type="project" value="InterPro"/>
</dbReference>
<dbReference type="InterPro" id="IPR014628">
    <property type="entry name" value="Man6P_isomerase_Firm_short"/>
</dbReference>
<dbReference type="AlphaFoldDB" id="A0A5J4J345"/>